<keyword evidence="2" id="KW-1185">Reference proteome</keyword>
<organism evidence="1 2">
    <name type="scientific">Prunus dulcis</name>
    <name type="common">Almond</name>
    <name type="synonym">Amygdalus dulcis</name>
    <dbReference type="NCBI Taxonomy" id="3755"/>
    <lineage>
        <taxon>Eukaryota</taxon>
        <taxon>Viridiplantae</taxon>
        <taxon>Streptophyta</taxon>
        <taxon>Embryophyta</taxon>
        <taxon>Tracheophyta</taxon>
        <taxon>Spermatophyta</taxon>
        <taxon>Magnoliopsida</taxon>
        <taxon>eudicotyledons</taxon>
        <taxon>Gunneridae</taxon>
        <taxon>Pentapetalae</taxon>
        <taxon>rosids</taxon>
        <taxon>fabids</taxon>
        <taxon>Rosales</taxon>
        <taxon>Rosaceae</taxon>
        <taxon>Amygdaloideae</taxon>
        <taxon>Amygdaleae</taxon>
        <taxon>Prunus</taxon>
    </lineage>
</organism>
<proteinExistence type="predicted"/>
<evidence type="ECO:0000313" key="2">
    <source>
        <dbReference type="Proteomes" id="UP001054821"/>
    </source>
</evidence>
<gene>
    <name evidence="1" type="ORF">L3X38_040640</name>
</gene>
<dbReference type="EMBL" id="JAJFAZ020000007">
    <property type="protein sequence ID" value="KAI5320932.1"/>
    <property type="molecule type" value="Genomic_DNA"/>
</dbReference>
<comment type="caution">
    <text evidence="1">The sequence shown here is derived from an EMBL/GenBank/DDBJ whole genome shotgun (WGS) entry which is preliminary data.</text>
</comment>
<dbReference type="AlphaFoldDB" id="A0AAD4YSM5"/>
<name>A0AAD4YSM5_PRUDU</name>
<evidence type="ECO:0000313" key="1">
    <source>
        <dbReference type="EMBL" id="KAI5320932.1"/>
    </source>
</evidence>
<protein>
    <submittedName>
        <fullName evidence="1">Uncharacterized protein</fullName>
    </submittedName>
</protein>
<reference evidence="1 2" key="1">
    <citation type="journal article" date="2022" name="G3 (Bethesda)">
        <title>Whole-genome sequence and methylome profiling of the almond [Prunus dulcis (Mill.) D.A. Webb] cultivar 'Nonpareil'.</title>
        <authorList>
            <person name="D'Amico-Willman K.M."/>
            <person name="Ouma W.Z."/>
            <person name="Meulia T."/>
            <person name="Sideli G.M."/>
            <person name="Gradziel T.M."/>
            <person name="Fresnedo-Ramirez J."/>
        </authorList>
    </citation>
    <scope>NUCLEOTIDE SEQUENCE [LARGE SCALE GENOMIC DNA]</scope>
    <source>
        <strain evidence="1">Clone GOH B32 T37-40</strain>
    </source>
</reference>
<dbReference type="Proteomes" id="UP001054821">
    <property type="component" value="Chromosome 7"/>
</dbReference>
<sequence>MGLGCGQEQLDGLGPVFEFNYQAPRVHQKDRGALGNTLASFTNKTNSCLQINIMAWHEKLVAWELSIHEFSMRERIPGFPMRNREVRGDACSLSGCVYGKERKKIEEQSMKLDLPATSKDVSCPRSRKEWVRVWSKVDLLPAACAYGFTLILTRCWEQLVFTWVCLGFDKVLDILIDVGYFQVFWAMAIGCSSKMFGPFLKVMGY</sequence>
<accession>A0AAD4YSM5</accession>